<evidence type="ECO:0000313" key="3">
    <source>
        <dbReference type="Proteomes" id="UP000663829"/>
    </source>
</evidence>
<evidence type="ECO:0008006" key="4">
    <source>
        <dbReference type="Google" id="ProtNLM"/>
    </source>
</evidence>
<reference evidence="1" key="1">
    <citation type="submission" date="2021-02" db="EMBL/GenBank/DDBJ databases">
        <authorList>
            <person name="Nowell W R."/>
        </authorList>
    </citation>
    <scope>NUCLEOTIDE SEQUENCE</scope>
</reference>
<name>A0A814R5M1_9BILA</name>
<dbReference type="Proteomes" id="UP000681722">
    <property type="component" value="Unassembled WGS sequence"/>
</dbReference>
<organism evidence="1 3">
    <name type="scientific">Didymodactylos carnosus</name>
    <dbReference type="NCBI Taxonomy" id="1234261"/>
    <lineage>
        <taxon>Eukaryota</taxon>
        <taxon>Metazoa</taxon>
        <taxon>Spiralia</taxon>
        <taxon>Gnathifera</taxon>
        <taxon>Rotifera</taxon>
        <taxon>Eurotatoria</taxon>
        <taxon>Bdelloidea</taxon>
        <taxon>Philodinida</taxon>
        <taxon>Philodinidae</taxon>
        <taxon>Didymodactylos</taxon>
    </lineage>
</organism>
<comment type="caution">
    <text evidence="1">The sequence shown here is derived from an EMBL/GenBank/DDBJ whole genome shotgun (WGS) entry which is preliminary data.</text>
</comment>
<evidence type="ECO:0000313" key="2">
    <source>
        <dbReference type="EMBL" id="CAF3890972.1"/>
    </source>
</evidence>
<sequence>MSMKRDSVVSPGVSIHLSWENISAHVSLKGRKGGFSELFTKKFHSNVTEPTQKQLLHNVSGYAIPGKILGILGPSGAGEQNALP</sequence>
<dbReference type="EMBL" id="CAJNOQ010006208">
    <property type="protein sequence ID" value="CAF1127427.1"/>
    <property type="molecule type" value="Genomic_DNA"/>
</dbReference>
<protein>
    <recommendedName>
        <fullName evidence="4">ABC transporter domain-containing protein</fullName>
    </recommendedName>
</protein>
<dbReference type="Proteomes" id="UP000663829">
    <property type="component" value="Unassembled WGS sequence"/>
</dbReference>
<accession>A0A814R5M1</accession>
<dbReference type="AlphaFoldDB" id="A0A814R5M1"/>
<dbReference type="OrthoDB" id="1931512at2759"/>
<evidence type="ECO:0000313" key="1">
    <source>
        <dbReference type="EMBL" id="CAF1127427.1"/>
    </source>
</evidence>
<dbReference type="EMBL" id="CAJOBC010006208">
    <property type="protein sequence ID" value="CAF3890972.1"/>
    <property type="molecule type" value="Genomic_DNA"/>
</dbReference>
<proteinExistence type="predicted"/>
<gene>
    <name evidence="1" type="ORF">GPM918_LOCUS20010</name>
    <name evidence="2" type="ORF">SRO942_LOCUS20007</name>
</gene>
<keyword evidence="3" id="KW-1185">Reference proteome</keyword>